<feature type="signal peptide" evidence="2">
    <location>
        <begin position="1"/>
        <end position="26"/>
    </location>
</feature>
<dbReference type="PANTHER" id="PTHR40590:SF1">
    <property type="entry name" value="CYTOPLASMIC PROTEIN"/>
    <property type="match status" value="1"/>
</dbReference>
<feature type="chain" id="PRO_5039311455" evidence="2">
    <location>
        <begin position="27"/>
        <end position="465"/>
    </location>
</feature>
<sequence>MKSWHNKLLTLVLAAGLLTTAAPTMAGAAAQPLVVKVNDHKVEYRTGGAPTVQKQVTLVPLRSTLKAMGIQLASVTKNSITVVVEGQSHTIKSKLTQIKGVTYVPIRTFGELPGYTVSWNAKSRTIQLVSVPSAPAADETASSPADSTPAPAAPTDSNTTNAELPAVSTPAPTTAPATTNTTTAPAPVQTGARGFMWEVKSNGNTVYLVGSIHVADDSFYPLRQEYEQAFAEADSLSVEVDITKDTSEDFQKHVLDTGMYHDGSTLRNHISTYTYEKLGRILEANDMKSGALDRFKPWVAEMIVSSFAPDDSGYDADLGIDLHFIKKAEDKDIPVIGLETEESQLRMLNNFSDELQEKLLYSTLASFDDNKQNQPADDHEKELGEMWKTGDEKALMEVTNSSMVEPEYHKAILVDRNINMANKIDTYLKSNNNQQYFVVVGAAHYLGNDGIIKLLENKGYTVTRK</sequence>
<dbReference type="InterPro" id="IPR036582">
    <property type="entry name" value="Mao_N_sf"/>
</dbReference>
<dbReference type="SUPFAM" id="SSF55383">
    <property type="entry name" value="Copper amine oxidase, domain N"/>
    <property type="match status" value="1"/>
</dbReference>
<keyword evidence="2" id="KW-0732">Signal</keyword>
<accession>A0A172ZD81</accession>
<dbReference type="Pfam" id="PF01963">
    <property type="entry name" value="TraB_PrgY_gumN"/>
    <property type="match status" value="1"/>
</dbReference>
<organism evidence="4 5">
    <name type="scientific">Paenibacillus bovis</name>
    <dbReference type="NCBI Taxonomy" id="1616788"/>
    <lineage>
        <taxon>Bacteria</taxon>
        <taxon>Bacillati</taxon>
        <taxon>Bacillota</taxon>
        <taxon>Bacilli</taxon>
        <taxon>Bacillales</taxon>
        <taxon>Paenibacillaceae</taxon>
        <taxon>Paenibacillus</taxon>
    </lineage>
</organism>
<feature type="compositionally biased region" description="Low complexity" evidence="1">
    <location>
        <begin position="169"/>
        <end position="187"/>
    </location>
</feature>
<dbReference type="Pfam" id="PF07833">
    <property type="entry name" value="Cu_amine_oxidN1"/>
    <property type="match status" value="1"/>
</dbReference>
<dbReference type="InterPro" id="IPR002816">
    <property type="entry name" value="TraB/PrgY/GumN_fam"/>
</dbReference>
<feature type="compositionally biased region" description="Low complexity" evidence="1">
    <location>
        <begin position="140"/>
        <end position="162"/>
    </location>
</feature>
<feature type="domain" description="Copper amine oxidase-like N-terminal" evidence="3">
    <location>
        <begin position="75"/>
        <end position="127"/>
    </location>
</feature>
<dbReference type="STRING" id="1616788.AR543_05240"/>
<evidence type="ECO:0000313" key="5">
    <source>
        <dbReference type="Proteomes" id="UP000078148"/>
    </source>
</evidence>
<dbReference type="RefSeq" id="WP_060532422.1">
    <property type="nucleotide sequence ID" value="NZ_CP013023.1"/>
</dbReference>
<dbReference type="OrthoDB" id="357294at2"/>
<name>A0A172ZD81_9BACL</name>
<evidence type="ECO:0000259" key="3">
    <source>
        <dbReference type="Pfam" id="PF07833"/>
    </source>
</evidence>
<dbReference type="InterPro" id="IPR047111">
    <property type="entry name" value="YbaP-like"/>
</dbReference>
<dbReference type="AlphaFoldDB" id="A0A172ZD81"/>
<reference evidence="5" key="1">
    <citation type="submission" date="2015-10" db="EMBL/GenBank/DDBJ databases">
        <title>Genome of Paenibacillus bovis sp. nov.</title>
        <authorList>
            <person name="Wu Z."/>
            <person name="Gao C."/>
            <person name="Liu Z."/>
            <person name="Zheng H."/>
        </authorList>
    </citation>
    <scope>NUCLEOTIDE SEQUENCE [LARGE SCALE GENOMIC DNA]</scope>
    <source>
        <strain evidence="5">BD3526</strain>
    </source>
</reference>
<evidence type="ECO:0000256" key="1">
    <source>
        <dbReference type="SAM" id="MobiDB-lite"/>
    </source>
</evidence>
<dbReference type="KEGG" id="pbv:AR543_05240"/>
<proteinExistence type="predicted"/>
<dbReference type="Proteomes" id="UP000078148">
    <property type="component" value="Chromosome"/>
</dbReference>
<evidence type="ECO:0000256" key="2">
    <source>
        <dbReference type="SAM" id="SignalP"/>
    </source>
</evidence>
<evidence type="ECO:0000313" key="4">
    <source>
        <dbReference type="EMBL" id="ANF95473.1"/>
    </source>
</evidence>
<gene>
    <name evidence="4" type="ORF">AR543_05240</name>
</gene>
<dbReference type="CDD" id="cd14789">
    <property type="entry name" value="Tiki"/>
    <property type="match status" value="1"/>
</dbReference>
<dbReference type="InterPro" id="IPR012854">
    <property type="entry name" value="Cu_amine_oxidase-like_N"/>
</dbReference>
<protein>
    <submittedName>
        <fullName evidence="4">Polysaccharide biosynthesis protein GumN</fullName>
    </submittedName>
</protein>
<dbReference type="PANTHER" id="PTHR40590">
    <property type="entry name" value="CYTOPLASMIC PROTEIN-RELATED"/>
    <property type="match status" value="1"/>
</dbReference>
<feature type="region of interest" description="Disordered" evidence="1">
    <location>
        <begin position="135"/>
        <end position="187"/>
    </location>
</feature>
<reference evidence="4 5" key="2">
    <citation type="journal article" date="2016" name="Int. J. Syst. Evol. Microbiol.">
        <title>Paenibacillus bovis sp. nov., isolated from raw yak (Bos grunniens) milk.</title>
        <authorList>
            <person name="Gao C."/>
            <person name="Han J."/>
            <person name="Liu Z."/>
            <person name="Xu X."/>
            <person name="Hang F."/>
            <person name="Wu Z."/>
        </authorList>
    </citation>
    <scope>NUCLEOTIDE SEQUENCE [LARGE SCALE GENOMIC DNA]</scope>
    <source>
        <strain evidence="4 5">BD3526</strain>
    </source>
</reference>
<dbReference type="EMBL" id="CP013023">
    <property type="protein sequence ID" value="ANF95473.1"/>
    <property type="molecule type" value="Genomic_DNA"/>
</dbReference>
<keyword evidence="5" id="KW-1185">Reference proteome</keyword>